<keyword evidence="7 10" id="KW-0812">Transmembrane</keyword>
<evidence type="ECO:0000256" key="6">
    <source>
        <dbReference type="ARBA" id="ARBA00022519"/>
    </source>
</evidence>
<gene>
    <name evidence="11" type="ORF">DS2_05245</name>
</gene>
<evidence type="ECO:0000256" key="8">
    <source>
        <dbReference type="ARBA" id="ARBA00022989"/>
    </source>
</evidence>
<dbReference type="SUPFAM" id="SSF54523">
    <property type="entry name" value="Pili subunits"/>
    <property type="match status" value="1"/>
</dbReference>
<protein>
    <recommendedName>
        <fullName evidence="3">Type II secretion system protein J</fullName>
    </recommendedName>
</protein>
<sequence>MHARIAQGFTLIEMLLAITIFALLGVAGFNILSSTTTANDISMQHGEKLAQLQRAMLIIERDFSQLSRRSVRIMGEAPQHSYLSHGELILDSDSQVLAFRRNGWTNPNNLLPRSEIQSVAYRIVEENLERMHFLHPDPVKGEDPKERVLLEGVEAIEFEFYDRKTKSWVNKWQQPDLPAGISISLKTLDFGEIKRVFAIAGGES</sequence>
<comment type="subcellular location">
    <subcellularLocation>
        <location evidence="1">Cell inner membrane</location>
        <topology evidence="1">Single-pass membrane protein</topology>
    </subcellularLocation>
</comment>
<evidence type="ECO:0000256" key="1">
    <source>
        <dbReference type="ARBA" id="ARBA00004377"/>
    </source>
</evidence>
<dbReference type="RefSeq" id="WP_035013601.1">
    <property type="nucleotide sequence ID" value="NZ_ARZY01000006.1"/>
</dbReference>
<keyword evidence="5" id="KW-0488">Methylation</keyword>
<keyword evidence="8 10" id="KW-1133">Transmembrane helix</keyword>
<dbReference type="GO" id="GO:0015628">
    <property type="term" value="P:protein secretion by the type II secretion system"/>
    <property type="evidence" value="ECO:0007669"/>
    <property type="project" value="InterPro"/>
</dbReference>
<dbReference type="PATRIC" id="fig|1328313.3.peg.1082"/>
<keyword evidence="9 10" id="KW-0472">Membrane</keyword>
<dbReference type="PANTHER" id="PTHR39583:SF2">
    <property type="entry name" value="TYPE II SECRETION SYSTEM PROTEIN J"/>
    <property type="match status" value="1"/>
</dbReference>
<dbReference type="InterPro" id="IPR045584">
    <property type="entry name" value="Pilin-like"/>
</dbReference>
<dbReference type="NCBIfam" id="TIGR01711">
    <property type="entry name" value="gspJ"/>
    <property type="match status" value="1"/>
</dbReference>
<feature type="transmembrane region" description="Helical" evidence="10">
    <location>
        <begin position="12"/>
        <end position="32"/>
    </location>
</feature>
<evidence type="ECO:0000256" key="4">
    <source>
        <dbReference type="ARBA" id="ARBA00022475"/>
    </source>
</evidence>
<keyword evidence="12" id="KW-1185">Reference proteome</keyword>
<evidence type="ECO:0000256" key="9">
    <source>
        <dbReference type="ARBA" id="ARBA00023136"/>
    </source>
</evidence>
<name>W7QHA2_9ALTE</name>
<evidence type="ECO:0000313" key="12">
    <source>
        <dbReference type="Proteomes" id="UP000019276"/>
    </source>
</evidence>
<organism evidence="11 12">
    <name type="scientific">Catenovulum agarivorans DS-2</name>
    <dbReference type="NCBI Taxonomy" id="1328313"/>
    <lineage>
        <taxon>Bacteria</taxon>
        <taxon>Pseudomonadati</taxon>
        <taxon>Pseudomonadota</taxon>
        <taxon>Gammaproteobacteria</taxon>
        <taxon>Alteromonadales</taxon>
        <taxon>Alteromonadaceae</taxon>
        <taxon>Catenovulum</taxon>
    </lineage>
</organism>
<proteinExistence type="inferred from homology"/>
<comment type="caution">
    <text evidence="11">The sequence shown here is derived from an EMBL/GenBank/DDBJ whole genome shotgun (WGS) entry which is preliminary data.</text>
</comment>
<reference evidence="11 12" key="1">
    <citation type="journal article" date="2014" name="Genome Announc.">
        <title>Draft Genome Sequence of the Agar-Degrading Bacterium Catenovulum sp. Strain DS-2, Isolated from Intestines of Haliotis diversicolor.</title>
        <authorList>
            <person name="Shan D."/>
            <person name="Li X."/>
            <person name="Gu Z."/>
            <person name="Wei G."/>
            <person name="Gao Z."/>
            <person name="Shao Z."/>
        </authorList>
    </citation>
    <scope>NUCLEOTIDE SEQUENCE [LARGE SCALE GENOMIC DNA]</scope>
    <source>
        <strain evidence="11 12">DS-2</strain>
    </source>
</reference>
<dbReference type="PANTHER" id="PTHR39583">
    <property type="entry name" value="TYPE II SECRETION SYSTEM PROTEIN J-RELATED"/>
    <property type="match status" value="1"/>
</dbReference>
<accession>W7QHA2</accession>
<dbReference type="Pfam" id="PF07963">
    <property type="entry name" value="N_methyl"/>
    <property type="match status" value="1"/>
</dbReference>
<dbReference type="STRING" id="1328313.DS2_05245"/>
<evidence type="ECO:0000313" key="11">
    <source>
        <dbReference type="EMBL" id="EWH11236.1"/>
    </source>
</evidence>
<dbReference type="GO" id="GO:0005886">
    <property type="term" value="C:plasma membrane"/>
    <property type="evidence" value="ECO:0007669"/>
    <property type="project" value="UniProtKB-SubCell"/>
</dbReference>
<dbReference type="InterPro" id="IPR012902">
    <property type="entry name" value="N_methyl_site"/>
</dbReference>
<dbReference type="InterPro" id="IPR010055">
    <property type="entry name" value="T2SS_protein-GspJ"/>
</dbReference>
<dbReference type="AlphaFoldDB" id="W7QHA2"/>
<evidence type="ECO:0000256" key="5">
    <source>
        <dbReference type="ARBA" id="ARBA00022481"/>
    </source>
</evidence>
<evidence type="ECO:0000256" key="3">
    <source>
        <dbReference type="ARBA" id="ARBA00021539"/>
    </source>
</evidence>
<dbReference type="InterPro" id="IPR051621">
    <property type="entry name" value="T2SS_protein_J"/>
</dbReference>
<evidence type="ECO:0000256" key="10">
    <source>
        <dbReference type="SAM" id="Phobius"/>
    </source>
</evidence>
<dbReference type="Proteomes" id="UP000019276">
    <property type="component" value="Unassembled WGS sequence"/>
</dbReference>
<comment type="similarity">
    <text evidence="2">Belongs to the GSP J family.</text>
</comment>
<dbReference type="PROSITE" id="PS00409">
    <property type="entry name" value="PROKAR_NTER_METHYL"/>
    <property type="match status" value="1"/>
</dbReference>
<dbReference type="NCBIfam" id="TIGR02532">
    <property type="entry name" value="IV_pilin_GFxxxE"/>
    <property type="match status" value="1"/>
</dbReference>
<dbReference type="Gene3D" id="2.10.70.20">
    <property type="entry name" value="gspk-gspi-gspj complex like domains"/>
    <property type="match status" value="1"/>
</dbReference>
<dbReference type="Gene3D" id="3.10.610.10">
    <property type="entry name" value="GSPII I/J protein-like"/>
    <property type="match status" value="1"/>
</dbReference>
<keyword evidence="6" id="KW-0997">Cell inner membrane</keyword>
<dbReference type="OrthoDB" id="9794345at2"/>
<dbReference type="eggNOG" id="COG4795">
    <property type="taxonomic scope" value="Bacteria"/>
</dbReference>
<evidence type="ECO:0000256" key="7">
    <source>
        <dbReference type="ARBA" id="ARBA00022692"/>
    </source>
</evidence>
<dbReference type="EMBL" id="ARZY01000006">
    <property type="protein sequence ID" value="EWH11236.1"/>
    <property type="molecule type" value="Genomic_DNA"/>
</dbReference>
<dbReference type="GO" id="GO:0015627">
    <property type="term" value="C:type II protein secretion system complex"/>
    <property type="evidence" value="ECO:0007669"/>
    <property type="project" value="InterPro"/>
</dbReference>
<dbReference type="Pfam" id="PF11612">
    <property type="entry name" value="T2SSJ"/>
    <property type="match status" value="1"/>
</dbReference>
<keyword evidence="4" id="KW-1003">Cell membrane</keyword>
<evidence type="ECO:0000256" key="2">
    <source>
        <dbReference type="ARBA" id="ARBA00011084"/>
    </source>
</evidence>